<organism evidence="1 2">
    <name type="scientific">Vibrio crassostreae</name>
    <dbReference type="NCBI Taxonomy" id="246167"/>
    <lineage>
        <taxon>Bacteria</taxon>
        <taxon>Pseudomonadati</taxon>
        <taxon>Pseudomonadota</taxon>
        <taxon>Gammaproteobacteria</taxon>
        <taxon>Vibrionales</taxon>
        <taxon>Vibrionaceae</taxon>
        <taxon>Vibrio</taxon>
    </lineage>
</organism>
<dbReference type="Proteomes" id="UP000049077">
    <property type="component" value="Unassembled WGS sequence"/>
</dbReference>
<evidence type="ECO:0000313" key="2">
    <source>
        <dbReference type="Proteomes" id="UP000049077"/>
    </source>
</evidence>
<protein>
    <submittedName>
        <fullName evidence="1">Uncharacterized protein</fullName>
    </submittedName>
</protein>
<proteinExistence type="predicted"/>
<evidence type="ECO:0000313" key="1">
    <source>
        <dbReference type="EMBL" id="CDT43106.1"/>
    </source>
</evidence>
<keyword evidence="2" id="KW-1185">Reference proteome</keyword>
<reference evidence="1 2" key="1">
    <citation type="submission" date="2014-06" db="EMBL/GenBank/DDBJ databases">
        <authorList>
            <person name="Le Roux F."/>
        </authorList>
    </citation>
    <scope>NUCLEOTIDE SEQUENCE [LARGE SCALE GENOMIC DNA]</scope>
    <source>
        <strain evidence="1 2">J5-4</strain>
    </source>
</reference>
<name>A0ABP1WWI2_9VIBR</name>
<dbReference type="EMBL" id="CCJX01000111">
    <property type="protein sequence ID" value="CDT43106.1"/>
    <property type="molecule type" value="Genomic_DNA"/>
</dbReference>
<sequence length="52" mass="5724">MLLSKDVLVLISANCDLCKHGFAPKTCQLDLGPINFVPDLSALPERTEVKIR</sequence>
<accession>A0ABP1WWI2</accession>
<comment type="caution">
    <text evidence="1">The sequence shown here is derived from an EMBL/GenBank/DDBJ whole genome shotgun (WGS) entry which is preliminary data.</text>
</comment>
<gene>
    <name evidence="1" type="ORF">VCR4J5_280005</name>
</gene>